<protein>
    <submittedName>
        <fullName evidence="2">Uncharacterized protein</fullName>
    </submittedName>
</protein>
<dbReference type="EMBL" id="JABSND010000098">
    <property type="protein sequence ID" value="KAI6298077.1"/>
    <property type="molecule type" value="Genomic_DNA"/>
</dbReference>
<organism evidence="2 3">
    <name type="scientific">Pyricularia grisea</name>
    <name type="common">Crabgrass-specific blast fungus</name>
    <name type="synonym">Magnaporthe grisea</name>
    <dbReference type="NCBI Taxonomy" id="148305"/>
    <lineage>
        <taxon>Eukaryota</taxon>
        <taxon>Fungi</taxon>
        <taxon>Dikarya</taxon>
        <taxon>Ascomycota</taxon>
        <taxon>Pezizomycotina</taxon>
        <taxon>Sordariomycetes</taxon>
        <taxon>Sordariomycetidae</taxon>
        <taxon>Magnaporthales</taxon>
        <taxon>Pyriculariaceae</taxon>
        <taxon>Pyricularia</taxon>
    </lineage>
</organism>
<feature type="region of interest" description="Disordered" evidence="1">
    <location>
        <begin position="1"/>
        <end position="75"/>
    </location>
</feature>
<evidence type="ECO:0000313" key="2">
    <source>
        <dbReference type="EMBL" id="KAI6298077.1"/>
    </source>
</evidence>
<accession>A0ABQ8NJV8</accession>
<comment type="caution">
    <text evidence="2">The sequence shown here is derived from an EMBL/GenBank/DDBJ whole genome shotgun (WGS) entry which is preliminary data.</text>
</comment>
<gene>
    <name evidence="2" type="ORF">MCOR33_005708</name>
</gene>
<evidence type="ECO:0000256" key="1">
    <source>
        <dbReference type="SAM" id="MobiDB-lite"/>
    </source>
</evidence>
<dbReference type="Proteomes" id="UP001059893">
    <property type="component" value="Unassembled WGS sequence"/>
</dbReference>
<sequence>MGSIPANDDGALSFPDPTEDSPIRADPDTLPVGAEAVPDDTALDIIRRIRHELDTTRPNDAPPTDKPTAREVDSGHGDVAAPELPIFLQPFVGTPYEDAGFTGDVIASASPNDQNSHIVEAAGDSSTVTAASISNTIPSVNSGPQISAMPDPTAQVPTEKRDFDISTFELALGLWIRKNNISRDAYAGLIETLNLASTMDDIHNLPGYKDTILHRTQQVLPPLQLRSRTVDLNMAKLPSRSKPTEEMLVFDVQHLVTTLISSESVMSKIYRGMAHFTDDPIQHAWQAPWWGESTRSTSGEFHRYPDGSPILPSDFIVFGEDDGTGMARVRWSGLDVRTGESKPLLIVQRLYIRGQGMMPGFLQELDPTMRKYELAPECEEVILVEDGELEISPSQVIEQLGPSSSSLPSPETIS</sequence>
<reference evidence="2" key="1">
    <citation type="submission" date="2021-01" db="EMBL/GenBank/DDBJ databases">
        <title>Deciphering the adaptive evolutionary patterns associated with biogeogrpahic diversity in the finger millet blast pathogen Magnaporthe oryzae in Eastern Africa.</title>
        <authorList>
            <person name="Onyema G."/>
            <person name="Shittu T.A."/>
            <person name="Dodsworth S."/>
            <person name="Devilliers S."/>
            <person name="Muthumeenakshi S."/>
            <person name="Sreenivasaprasad S."/>
        </authorList>
    </citation>
    <scope>NUCLEOTIDE SEQUENCE</scope>
    <source>
        <strain evidence="2">D15/s37</strain>
    </source>
</reference>
<evidence type="ECO:0000313" key="3">
    <source>
        <dbReference type="Proteomes" id="UP001059893"/>
    </source>
</evidence>
<feature type="compositionally biased region" description="Basic and acidic residues" evidence="1">
    <location>
        <begin position="45"/>
        <end position="57"/>
    </location>
</feature>
<keyword evidence="3" id="KW-1185">Reference proteome</keyword>
<proteinExistence type="predicted"/>
<name>A0ABQ8NJV8_PYRGI</name>